<dbReference type="InterPro" id="IPR005119">
    <property type="entry name" value="LysR_subst-bd"/>
</dbReference>
<reference evidence="6 7" key="1">
    <citation type="submission" date="2021-01" db="EMBL/GenBank/DDBJ databases">
        <title>Whole genome shotgun sequence of Catellatospora chokoriensis NBRC 107358.</title>
        <authorList>
            <person name="Komaki H."/>
            <person name="Tamura T."/>
        </authorList>
    </citation>
    <scope>NUCLEOTIDE SEQUENCE [LARGE SCALE GENOMIC DNA]</scope>
    <source>
        <strain evidence="6 7">NBRC 107358</strain>
    </source>
</reference>
<dbReference type="GO" id="GO:0003700">
    <property type="term" value="F:DNA-binding transcription factor activity"/>
    <property type="evidence" value="ECO:0007669"/>
    <property type="project" value="InterPro"/>
</dbReference>
<comment type="similarity">
    <text evidence="1">Belongs to the LysR transcriptional regulatory family.</text>
</comment>
<dbReference type="PROSITE" id="PS50931">
    <property type="entry name" value="HTH_LYSR"/>
    <property type="match status" value="1"/>
</dbReference>
<evidence type="ECO:0000313" key="7">
    <source>
        <dbReference type="Proteomes" id="UP000619293"/>
    </source>
</evidence>
<dbReference type="InterPro" id="IPR036390">
    <property type="entry name" value="WH_DNA-bd_sf"/>
</dbReference>
<name>A0A8J3NT07_9ACTN</name>
<keyword evidence="7" id="KW-1185">Reference proteome</keyword>
<dbReference type="PANTHER" id="PTHR30346">
    <property type="entry name" value="TRANSCRIPTIONAL DUAL REGULATOR HCAR-RELATED"/>
    <property type="match status" value="1"/>
</dbReference>
<dbReference type="SUPFAM" id="SSF46785">
    <property type="entry name" value="Winged helix' DNA-binding domain"/>
    <property type="match status" value="1"/>
</dbReference>
<proteinExistence type="inferred from homology"/>
<protein>
    <submittedName>
        <fullName evidence="6">LysR family transcriptional regulator</fullName>
    </submittedName>
</protein>
<gene>
    <name evidence="6" type="ORF">Cch02nite_45520</name>
</gene>
<evidence type="ECO:0000259" key="5">
    <source>
        <dbReference type="PROSITE" id="PS50931"/>
    </source>
</evidence>
<dbReference type="InterPro" id="IPR036388">
    <property type="entry name" value="WH-like_DNA-bd_sf"/>
</dbReference>
<dbReference type="AlphaFoldDB" id="A0A8J3NT07"/>
<organism evidence="6 7">
    <name type="scientific">Catellatospora chokoriensis</name>
    <dbReference type="NCBI Taxonomy" id="310353"/>
    <lineage>
        <taxon>Bacteria</taxon>
        <taxon>Bacillati</taxon>
        <taxon>Actinomycetota</taxon>
        <taxon>Actinomycetes</taxon>
        <taxon>Micromonosporales</taxon>
        <taxon>Micromonosporaceae</taxon>
        <taxon>Catellatospora</taxon>
    </lineage>
</organism>
<dbReference type="GO" id="GO:0032993">
    <property type="term" value="C:protein-DNA complex"/>
    <property type="evidence" value="ECO:0007669"/>
    <property type="project" value="TreeGrafter"/>
</dbReference>
<dbReference type="Gene3D" id="3.40.190.10">
    <property type="entry name" value="Periplasmic binding protein-like II"/>
    <property type="match status" value="2"/>
</dbReference>
<dbReference type="SUPFAM" id="SSF53850">
    <property type="entry name" value="Periplasmic binding protein-like II"/>
    <property type="match status" value="1"/>
</dbReference>
<evidence type="ECO:0000256" key="3">
    <source>
        <dbReference type="ARBA" id="ARBA00023125"/>
    </source>
</evidence>
<evidence type="ECO:0000256" key="1">
    <source>
        <dbReference type="ARBA" id="ARBA00009437"/>
    </source>
</evidence>
<dbReference type="CDD" id="cd08414">
    <property type="entry name" value="PBP2_LTTR_aromatics_like"/>
    <property type="match status" value="1"/>
</dbReference>
<dbReference type="Gene3D" id="1.10.10.10">
    <property type="entry name" value="Winged helix-like DNA-binding domain superfamily/Winged helix DNA-binding domain"/>
    <property type="match status" value="1"/>
</dbReference>
<evidence type="ECO:0000256" key="4">
    <source>
        <dbReference type="ARBA" id="ARBA00023163"/>
    </source>
</evidence>
<dbReference type="Pfam" id="PF00126">
    <property type="entry name" value="HTH_1"/>
    <property type="match status" value="1"/>
</dbReference>
<dbReference type="EMBL" id="BONG01000029">
    <property type="protein sequence ID" value="GIF91108.1"/>
    <property type="molecule type" value="Genomic_DNA"/>
</dbReference>
<dbReference type="Pfam" id="PF03466">
    <property type="entry name" value="LysR_substrate"/>
    <property type="match status" value="1"/>
</dbReference>
<accession>A0A8J3NT07</accession>
<dbReference type="PANTHER" id="PTHR30346:SF0">
    <property type="entry name" value="HCA OPERON TRANSCRIPTIONAL ACTIVATOR HCAR"/>
    <property type="match status" value="1"/>
</dbReference>
<keyword evidence="4" id="KW-0804">Transcription</keyword>
<comment type="caution">
    <text evidence="6">The sequence shown here is derived from an EMBL/GenBank/DDBJ whole genome shotgun (WGS) entry which is preliminary data.</text>
</comment>
<keyword evidence="3" id="KW-0238">DNA-binding</keyword>
<feature type="domain" description="HTH lysR-type" evidence="5">
    <location>
        <begin position="10"/>
        <end position="62"/>
    </location>
</feature>
<evidence type="ECO:0000313" key="6">
    <source>
        <dbReference type="EMBL" id="GIF91108.1"/>
    </source>
</evidence>
<dbReference type="Proteomes" id="UP000619293">
    <property type="component" value="Unassembled WGS sequence"/>
</dbReference>
<dbReference type="InterPro" id="IPR000847">
    <property type="entry name" value="LysR_HTH_N"/>
</dbReference>
<keyword evidence="2" id="KW-0805">Transcription regulation</keyword>
<dbReference type="GO" id="GO:0003677">
    <property type="term" value="F:DNA binding"/>
    <property type="evidence" value="ECO:0007669"/>
    <property type="project" value="UniProtKB-KW"/>
</dbReference>
<sequence>MWWMPERHEIEAFLTLAEELHFGRTAERLRVSTTRISQTIRKLERGIGASLFDRTSRRVTLTPIGRQLRDDLQPAHEQVLQSFRNAIAAGRGVTGVLRVGYFGSDAAQVLHAVTDTFCRQHPDCAVQIVELQLNNGLAAMQTGQVDMELIRMPADHPDLVGGPVLFTEPKVLAVSSRHPFARRPSVSLEDLADVLVLQNPSAIPDGWDEFHSPKHTPGGRPIQHLPGADTFVGMLALVGAGKGVYPEGGRAMRFYARPDITYVPFHDAPPLEWGLVWLNTRETARIRAFDQTAQLVLADLPVSPAS</sequence>
<evidence type="ECO:0000256" key="2">
    <source>
        <dbReference type="ARBA" id="ARBA00023015"/>
    </source>
</evidence>